<protein>
    <recommendedName>
        <fullName evidence="1">FBD domain-containing protein</fullName>
    </recommendedName>
</protein>
<dbReference type="SMART" id="SM00579">
    <property type="entry name" value="FBD"/>
    <property type="match status" value="1"/>
</dbReference>
<evidence type="ECO:0000313" key="3">
    <source>
        <dbReference type="Proteomes" id="UP001642260"/>
    </source>
</evidence>
<organism evidence="2 3">
    <name type="scientific">Eruca vesicaria subsp. sativa</name>
    <name type="common">Garden rocket</name>
    <name type="synonym">Eruca sativa</name>
    <dbReference type="NCBI Taxonomy" id="29727"/>
    <lineage>
        <taxon>Eukaryota</taxon>
        <taxon>Viridiplantae</taxon>
        <taxon>Streptophyta</taxon>
        <taxon>Embryophyta</taxon>
        <taxon>Tracheophyta</taxon>
        <taxon>Spermatophyta</taxon>
        <taxon>Magnoliopsida</taxon>
        <taxon>eudicotyledons</taxon>
        <taxon>Gunneridae</taxon>
        <taxon>Pentapetalae</taxon>
        <taxon>rosids</taxon>
        <taxon>malvids</taxon>
        <taxon>Brassicales</taxon>
        <taxon>Brassicaceae</taxon>
        <taxon>Brassiceae</taxon>
        <taxon>Eruca</taxon>
    </lineage>
</organism>
<gene>
    <name evidence="2" type="ORF">ERUC_LOCUS28087</name>
</gene>
<dbReference type="Pfam" id="PF08387">
    <property type="entry name" value="FBD"/>
    <property type="match status" value="1"/>
</dbReference>
<reference evidence="2 3" key="1">
    <citation type="submission" date="2022-03" db="EMBL/GenBank/DDBJ databases">
        <authorList>
            <person name="Macdonald S."/>
            <person name="Ahmed S."/>
            <person name="Newling K."/>
        </authorList>
    </citation>
    <scope>NUCLEOTIDE SEQUENCE [LARGE SCALE GENOMIC DNA]</scope>
</reference>
<dbReference type="InterPro" id="IPR006566">
    <property type="entry name" value="FBD"/>
</dbReference>
<dbReference type="AlphaFoldDB" id="A0ABC8L2J2"/>
<comment type="caution">
    <text evidence="2">The sequence shown here is derived from an EMBL/GenBank/DDBJ whole genome shotgun (WGS) entry which is preliminary data.</text>
</comment>
<sequence length="91" mass="10539">MEKAEEDVRLSSILPPMCLLSSLEFVKLKRFNGGTVNMEIARYFVENSQVLKKLVLDFRCSVFEQGFYMLRDLLALPRRSSSCQILMRMIG</sequence>
<keyword evidence="3" id="KW-1185">Reference proteome</keyword>
<dbReference type="EMBL" id="CAKOAT010330709">
    <property type="protein sequence ID" value="CAH8362331.1"/>
    <property type="molecule type" value="Genomic_DNA"/>
</dbReference>
<proteinExistence type="predicted"/>
<dbReference type="Proteomes" id="UP001642260">
    <property type="component" value="Unassembled WGS sequence"/>
</dbReference>
<evidence type="ECO:0000313" key="2">
    <source>
        <dbReference type="EMBL" id="CAH8362331.1"/>
    </source>
</evidence>
<accession>A0ABC8L2J2</accession>
<feature type="domain" description="FBD" evidence="1">
    <location>
        <begin position="17"/>
        <end position="88"/>
    </location>
</feature>
<evidence type="ECO:0000259" key="1">
    <source>
        <dbReference type="SMART" id="SM00579"/>
    </source>
</evidence>
<name>A0ABC8L2J2_ERUVS</name>